<evidence type="ECO:0008006" key="4">
    <source>
        <dbReference type="Google" id="ProtNLM"/>
    </source>
</evidence>
<dbReference type="Pfam" id="PF01459">
    <property type="entry name" value="Porin_3"/>
    <property type="match status" value="1"/>
</dbReference>
<sequence length="243" mass="26607">MNSSPGIYFDIGKKARDVLYKDYAQLSPLHFQYQCFKYNCKLSCHVGEVLPGLGTLFRVIIPDSGKAELRYLHEYAGIAAGVGLKPNPTGGCDAIADFSGALGSDLFSIGTNISFDISTRTFNNLDTGLSLNTAFLTASLTLDDKFDTLKASCYHSFNPLSKTAVAAEFWHSFSTNTTGVALGTQHALWPFTLVKARVDSSWKIGTLVRQELWQRFFIAIAGEVDFMAINKLSKLGFSVGFNL</sequence>
<dbReference type="AlphaFoldDB" id="A0A7J7C8G9"/>
<dbReference type="GO" id="GO:0008308">
    <property type="term" value="F:voltage-gated monoatomic anion channel activity"/>
    <property type="evidence" value="ECO:0007669"/>
    <property type="project" value="InterPro"/>
</dbReference>
<gene>
    <name evidence="2" type="ORF">HS088_TW20G00507</name>
</gene>
<dbReference type="PANTHER" id="PTHR11743">
    <property type="entry name" value="VOLTAGE-DEPENDENT ANION-SELECTIVE CHANNEL"/>
    <property type="match status" value="1"/>
</dbReference>
<dbReference type="Proteomes" id="UP000593562">
    <property type="component" value="Unassembled WGS sequence"/>
</dbReference>
<comment type="similarity">
    <text evidence="1">Belongs to the eukaryotic mitochondrial porin (TC 1.B.8.1) family.</text>
</comment>
<dbReference type="GO" id="GO:0005741">
    <property type="term" value="C:mitochondrial outer membrane"/>
    <property type="evidence" value="ECO:0007669"/>
    <property type="project" value="InterPro"/>
</dbReference>
<dbReference type="EMBL" id="JAAARO010000020">
    <property type="protein sequence ID" value="KAF5730137.1"/>
    <property type="molecule type" value="Genomic_DNA"/>
</dbReference>
<evidence type="ECO:0000256" key="1">
    <source>
        <dbReference type="ARBA" id="ARBA00009624"/>
    </source>
</evidence>
<protein>
    <recommendedName>
        <fullName evidence="4">Mitochondrial outer membrane protein porin of 36 kDa-like</fullName>
    </recommendedName>
</protein>
<dbReference type="InterPro" id="IPR027246">
    <property type="entry name" value="Porin_Euk/Tom40"/>
</dbReference>
<dbReference type="InterPro" id="IPR023614">
    <property type="entry name" value="Porin_dom_sf"/>
</dbReference>
<proteinExistence type="inferred from homology"/>
<reference evidence="2 3" key="1">
    <citation type="journal article" date="2020" name="Nat. Commun.">
        <title>Genome of Tripterygium wilfordii and identification of cytochrome P450 involved in triptolide biosynthesis.</title>
        <authorList>
            <person name="Tu L."/>
            <person name="Su P."/>
            <person name="Zhang Z."/>
            <person name="Gao L."/>
            <person name="Wang J."/>
            <person name="Hu T."/>
            <person name="Zhou J."/>
            <person name="Zhang Y."/>
            <person name="Zhao Y."/>
            <person name="Liu Y."/>
            <person name="Song Y."/>
            <person name="Tong Y."/>
            <person name="Lu Y."/>
            <person name="Yang J."/>
            <person name="Xu C."/>
            <person name="Jia M."/>
            <person name="Peters R.J."/>
            <person name="Huang L."/>
            <person name="Gao W."/>
        </authorList>
    </citation>
    <scope>NUCLEOTIDE SEQUENCE [LARGE SCALE GENOMIC DNA]</scope>
    <source>
        <strain evidence="3">cv. XIE 37</strain>
        <tissue evidence="2">Leaf</tissue>
    </source>
</reference>
<dbReference type="PANTHER" id="PTHR11743:SF35">
    <property type="entry name" value="PORIN_VOLTAGE-DEPENDENT ANION-SELECTIVE CHANNEL PROTEIN"/>
    <property type="match status" value="1"/>
</dbReference>
<accession>A0A7J7C8G9</accession>
<evidence type="ECO:0000313" key="2">
    <source>
        <dbReference type="EMBL" id="KAF5730137.1"/>
    </source>
</evidence>
<dbReference type="InterPro" id="IPR001925">
    <property type="entry name" value="Porin_Euk"/>
</dbReference>
<organism evidence="2 3">
    <name type="scientific">Tripterygium wilfordii</name>
    <name type="common">Thunder God vine</name>
    <dbReference type="NCBI Taxonomy" id="458696"/>
    <lineage>
        <taxon>Eukaryota</taxon>
        <taxon>Viridiplantae</taxon>
        <taxon>Streptophyta</taxon>
        <taxon>Embryophyta</taxon>
        <taxon>Tracheophyta</taxon>
        <taxon>Spermatophyta</taxon>
        <taxon>Magnoliopsida</taxon>
        <taxon>eudicotyledons</taxon>
        <taxon>Gunneridae</taxon>
        <taxon>Pentapetalae</taxon>
        <taxon>rosids</taxon>
        <taxon>fabids</taxon>
        <taxon>Celastrales</taxon>
        <taxon>Celastraceae</taxon>
        <taxon>Tripterygium</taxon>
    </lineage>
</organism>
<dbReference type="Gene3D" id="2.40.160.10">
    <property type="entry name" value="Porin"/>
    <property type="match status" value="1"/>
</dbReference>
<name>A0A7J7C8G9_TRIWF</name>
<keyword evidence="3" id="KW-1185">Reference proteome</keyword>
<comment type="caution">
    <text evidence="2">The sequence shown here is derived from an EMBL/GenBank/DDBJ whole genome shotgun (WGS) entry which is preliminary data.</text>
</comment>
<dbReference type="InParanoid" id="A0A7J7C8G9"/>
<dbReference type="OrthoDB" id="7827681at2759"/>
<evidence type="ECO:0000313" key="3">
    <source>
        <dbReference type="Proteomes" id="UP000593562"/>
    </source>
</evidence>